<reference evidence="3" key="1">
    <citation type="submission" date="2017-03" db="EMBL/GenBank/DDBJ databases">
        <authorList>
            <person name="Rodrigo-Torres L."/>
            <person name="Arahal R.D."/>
            <person name="Lucena T."/>
        </authorList>
    </citation>
    <scope>NUCLEOTIDE SEQUENCE [LARGE SCALE GENOMIC DNA]</scope>
    <source>
        <strain evidence="3">CECT 8370</strain>
    </source>
</reference>
<dbReference type="OrthoDB" id="5678253at2"/>
<dbReference type="GO" id="GO:0005886">
    <property type="term" value="C:plasma membrane"/>
    <property type="evidence" value="ECO:0007669"/>
    <property type="project" value="TreeGrafter"/>
</dbReference>
<evidence type="ECO:0000313" key="2">
    <source>
        <dbReference type="EMBL" id="SLN59674.1"/>
    </source>
</evidence>
<evidence type="ECO:0000256" key="1">
    <source>
        <dbReference type="SAM" id="Phobius"/>
    </source>
</evidence>
<dbReference type="AlphaFoldDB" id="A0A1X6ZRQ7"/>
<feature type="transmembrane region" description="Helical" evidence="1">
    <location>
        <begin position="87"/>
        <end position="110"/>
    </location>
</feature>
<proteinExistence type="predicted"/>
<dbReference type="InterPro" id="IPR005325">
    <property type="entry name" value="DUF308_memb"/>
</dbReference>
<organism evidence="2 3">
    <name type="scientific">Roseovarius gaetbuli</name>
    <dbReference type="NCBI Taxonomy" id="1356575"/>
    <lineage>
        <taxon>Bacteria</taxon>
        <taxon>Pseudomonadati</taxon>
        <taxon>Pseudomonadota</taxon>
        <taxon>Alphaproteobacteria</taxon>
        <taxon>Rhodobacterales</taxon>
        <taxon>Roseobacteraceae</taxon>
        <taxon>Roseovarius</taxon>
    </lineage>
</organism>
<keyword evidence="1" id="KW-1133">Transmembrane helix</keyword>
<dbReference type="PANTHER" id="PTHR34989">
    <property type="entry name" value="PROTEIN HDED"/>
    <property type="match status" value="1"/>
</dbReference>
<feature type="transmembrane region" description="Helical" evidence="1">
    <location>
        <begin position="117"/>
        <end position="137"/>
    </location>
</feature>
<accession>A0A1X6ZRQ7</accession>
<gene>
    <name evidence="2" type="ORF">ROG8370_02752</name>
</gene>
<dbReference type="RefSeq" id="WP_085827729.1">
    <property type="nucleotide sequence ID" value="NZ_FWFJ01000028.1"/>
</dbReference>
<evidence type="ECO:0000313" key="3">
    <source>
        <dbReference type="Proteomes" id="UP000194012"/>
    </source>
</evidence>
<feature type="transmembrane region" description="Helical" evidence="1">
    <location>
        <begin position="143"/>
        <end position="164"/>
    </location>
</feature>
<dbReference type="Pfam" id="PF03729">
    <property type="entry name" value="DUF308"/>
    <property type="match status" value="1"/>
</dbReference>
<keyword evidence="1" id="KW-0472">Membrane</keyword>
<dbReference type="PANTHER" id="PTHR34989:SF1">
    <property type="entry name" value="PROTEIN HDED"/>
    <property type="match status" value="1"/>
</dbReference>
<feature type="transmembrane region" description="Helical" evidence="1">
    <location>
        <begin position="34"/>
        <end position="56"/>
    </location>
</feature>
<dbReference type="EMBL" id="FWFJ01000028">
    <property type="protein sequence ID" value="SLN59674.1"/>
    <property type="molecule type" value="Genomic_DNA"/>
</dbReference>
<feature type="transmembrane region" description="Helical" evidence="1">
    <location>
        <begin position="9"/>
        <end position="28"/>
    </location>
</feature>
<dbReference type="InterPro" id="IPR052712">
    <property type="entry name" value="Acid_resist_chaperone_HdeD"/>
</dbReference>
<dbReference type="Proteomes" id="UP000194012">
    <property type="component" value="Unassembled WGS sequence"/>
</dbReference>
<feature type="transmembrane region" description="Helical" evidence="1">
    <location>
        <begin position="63"/>
        <end position="81"/>
    </location>
</feature>
<name>A0A1X6ZRQ7_9RHOB</name>
<sequence>MTLKISTKYFWLGVLTMALGTVVLFNAVIASAAIVTVTGIFLLLGGALQIALGVWAEGLGTKVLTWGLGALTAFLGWSFMANPLAGIISLSTFLLILLAASGIVQILFAFRVRGTRFFWLLLLAGSVSVVLAIIILSSPGATLTLLGTLLGVQMLSAGASLTMMGRFFKEVRE</sequence>
<keyword evidence="1" id="KW-0812">Transmembrane</keyword>
<protein>
    <submittedName>
        <fullName evidence="2">Acid-resistance membrane protein</fullName>
    </submittedName>
</protein>
<keyword evidence="3" id="KW-1185">Reference proteome</keyword>